<reference evidence="1" key="2">
    <citation type="journal article" date="2015" name="Data Brief">
        <title>Shoot transcriptome of the giant reed, Arundo donax.</title>
        <authorList>
            <person name="Barrero R.A."/>
            <person name="Guerrero F.D."/>
            <person name="Moolhuijzen P."/>
            <person name="Goolsby J.A."/>
            <person name="Tidwell J."/>
            <person name="Bellgard S.E."/>
            <person name="Bellgard M.I."/>
        </authorList>
    </citation>
    <scope>NUCLEOTIDE SEQUENCE</scope>
    <source>
        <tissue evidence="1">Shoot tissue taken approximately 20 cm above the soil surface</tissue>
    </source>
</reference>
<organism evidence="1">
    <name type="scientific">Arundo donax</name>
    <name type="common">Giant reed</name>
    <name type="synonym">Donax arundinaceus</name>
    <dbReference type="NCBI Taxonomy" id="35708"/>
    <lineage>
        <taxon>Eukaryota</taxon>
        <taxon>Viridiplantae</taxon>
        <taxon>Streptophyta</taxon>
        <taxon>Embryophyta</taxon>
        <taxon>Tracheophyta</taxon>
        <taxon>Spermatophyta</taxon>
        <taxon>Magnoliopsida</taxon>
        <taxon>Liliopsida</taxon>
        <taxon>Poales</taxon>
        <taxon>Poaceae</taxon>
        <taxon>PACMAD clade</taxon>
        <taxon>Arundinoideae</taxon>
        <taxon>Arundineae</taxon>
        <taxon>Arundo</taxon>
    </lineage>
</organism>
<reference evidence="1" key="1">
    <citation type="submission" date="2014-09" db="EMBL/GenBank/DDBJ databases">
        <authorList>
            <person name="Magalhaes I.L.F."/>
            <person name="Oliveira U."/>
            <person name="Santos F.R."/>
            <person name="Vidigal T.H.D.A."/>
            <person name="Brescovit A.D."/>
            <person name="Santos A.J."/>
        </authorList>
    </citation>
    <scope>NUCLEOTIDE SEQUENCE</scope>
    <source>
        <tissue evidence="1">Shoot tissue taken approximately 20 cm above the soil surface</tissue>
    </source>
</reference>
<dbReference type="EMBL" id="GBRH01251832">
    <property type="protein sequence ID" value="JAD46063.1"/>
    <property type="molecule type" value="Transcribed_RNA"/>
</dbReference>
<sequence>MLQTVETAPDQYNLPIVVNQTQAALFSFRLEATRNADAR</sequence>
<dbReference type="AlphaFoldDB" id="A0A0A9A801"/>
<proteinExistence type="predicted"/>
<name>A0A0A9A801_ARUDO</name>
<evidence type="ECO:0000313" key="1">
    <source>
        <dbReference type="EMBL" id="JAD46063.1"/>
    </source>
</evidence>
<protein>
    <submittedName>
        <fullName evidence="1">Uncharacterized protein</fullName>
    </submittedName>
</protein>
<accession>A0A0A9A801</accession>